<accession>A0A318SBN9</accession>
<reference evidence="1 2" key="1">
    <citation type="submission" date="2018-06" db="EMBL/GenBank/DDBJ databases">
        <title>Genomic Encyclopedia of Type Strains, Phase IV (KMG-IV): sequencing the most valuable type-strain genomes for metagenomic binning, comparative biology and taxonomic classification.</title>
        <authorList>
            <person name="Goeker M."/>
        </authorList>
    </citation>
    <scope>NUCLEOTIDE SEQUENCE [LARGE SCALE GENOMIC DNA]</scope>
    <source>
        <strain evidence="1 2">DSM 18048</strain>
    </source>
</reference>
<evidence type="ECO:0000313" key="1">
    <source>
        <dbReference type="EMBL" id="PYE53770.1"/>
    </source>
</evidence>
<name>A0A318SBN9_9DEIO</name>
<proteinExistence type="predicted"/>
<dbReference type="EMBL" id="QJSX01000007">
    <property type="protein sequence ID" value="PYE53770.1"/>
    <property type="molecule type" value="Genomic_DNA"/>
</dbReference>
<comment type="caution">
    <text evidence="1">The sequence shown here is derived from an EMBL/GenBank/DDBJ whole genome shotgun (WGS) entry which is preliminary data.</text>
</comment>
<protein>
    <submittedName>
        <fullName evidence="1">Uncharacterized protein</fullName>
    </submittedName>
</protein>
<dbReference type="Proteomes" id="UP000248326">
    <property type="component" value="Unassembled WGS sequence"/>
</dbReference>
<gene>
    <name evidence="1" type="ORF">DES52_10728</name>
</gene>
<organism evidence="1 2">
    <name type="scientific">Deinococcus yavapaiensis KR-236</name>
    <dbReference type="NCBI Taxonomy" id="694435"/>
    <lineage>
        <taxon>Bacteria</taxon>
        <taxon>Thermotogati</taxon>
        <taxon>Deinococcota</taxon>
        <taxon>Deinococci</taxon>
        <taxon>Deinococcales</taxon>
        <taxon>Deinococcaceae</taxon>
        <taxon>Deinococcus</taxon>
    </lineage>
</organism>
<keyword evidence="2" id="KW-1185">Reference proteome</keyword>
<sequence>MGVERSAQAAAREAGVPLSTMTSRIRVFSRHGLLARTGEQARRGRPMPLYRAPRSLYVPFHVTPLVSDQLLSSASFEFMQRRLMQSVGAAWVEAAEARGWTLGLHVFRDASGFVAQNVSPRPAPGEDPNVFFEDLLSAEQPAVWDTWGIFALHHEAAKAFQRELLALKMRYAALIDPSASRSYIVRLAIAPLVEEE</sequence>
<evidence type="ECO:0000313" key="2">
    <source>
        <dbReference type="Proteomes" id="UP000248326"/>
    </source>
</evidence>
<dbReference type="AlphaFoldDB" id="A0A318SBN9"/>